<reference evidence="1 2" key="1">
    <citation type="journal article" date="2020" name="Genomics">
        <title>Complete, high-quality genomes from long-read metagenomic sequencing of two wolf lichen thalli reveals enigmatic genome architecture.</title>
        <authorList>
            <person name="McKenzie S.K."/>
            <person name="Walston R.F."/>
            <person name="Allen J.L."/>
        </authorList>
    </citation>
    <scope>NUCLEOTIDE SEQUENCE [LARGE SCALE GENOMIC DNA]</scope>
    <source>
        <strain evidence="1">WasteWater2</strain>
    </source>
</reference>
<evidence type="ECO:0000313" key="2">
    <source>
        <dbReference type="Proteomes" id="UP000578531"/>
    </source>
</evidence>
<dbReference type="OrthoDB" id="10328675at2759"/>
<comment type="caution">
    <text evidence="1">The sequence shown here is derived from an EMBL/GenBank/DDBJ whole genome shotgun (WGS) entry which is preliminary data.</text>
</comment>
<protein>
    <submittedName>
        <fullName evidence="1">Uncharacterized protein</fullName>
    </submittedName>
</protein>
<dbReference type="AlphaFoldDB" id="A0A8H6FN47"/>
<gene>
    <name evidence="1" type="ORF">HO173_010128</name>
</gene>
<dbReference type="EMBL" id="JACCJC010000055">
    <property type="protein sequence ID" value="KAF6231596.1"/>
    <property type="molecule type" value="Genomic_DNA"/>
</dbReference>
<sequence length="128" mass="14390">MDDDLFWALHSLDGMKAVPRDLVKKPLLITEAVKGVRKSRWGKEAGTVLGLKLEGMRAISFLFLAGKASAREDRTRGDLWLAENDVLREDIMMLHGGDETMVEEVRETGVMAIEHRGLQENMRGLHGF</sequence>
<accession>A0A8H6FN47</accession>
<name>A0A8H6FN47_9LECA</name>
<organism evidence="1 2">
    <name type="scientific">Letharia columbiana</name>
    <dbReference type="NCBI Taxonomy" id="112416"/>
    <lineage>
        <taxon>Eukaryota</taxon>
        <taxon>Fungi</taxon>
        <taxon>Dikarya</taxon>
        <taxon>Ascomycota</taxon>
        <taxon>Pezizomycotina</taxon>
        <taxon>Lecanoromycetes</taxon>
        <taxon>OSLEUM clade</taxon>
        <taxon>Lecanoromycetidae</taxon>
        <taxon>Lecanorales</taxon>
        <taxon>Lecanorineae</taxon>
        <taxon>Parmeliaceae</taxon>
        <taxon>Letharia</taxon>
    </lineage>
</organism>
<evidence type="ECO:0000313" key="1">
    <source>
        <dbReference type="EMBL" id="KAF6231596.1"/>
    </source>
</evidence>
<proteinExistence type="predicted"/>
<keyword evidence="2" id="KW-1185">Reference proteome</keyword>
<dbReference type="GeneID" id="59291775"/>
<dbReference type="Proteomes" id="UP000578531">
    <property type="component" value="Unassembled WGS sequence"/>
</dbReference>
<dbReference type="RefSeq" id="XP_037161028.1">
    <property type="nucleotide sequence ID" value="XM_037312014.1"/>
</dbReference>